<proteinExistence type="predicted"/>
<protein>
    <submittedName>
        <fullName evidence="2">Uncharacterized protein</fullName>
    </submittedName>
</protein>
<accession>A0A6A6R5T7</accession>
<evidence type="ECO:0000313" key="2">
    <source>
        <dbReference type="EMBL" id="KAF2499931.1"/>
    </source>
</evidence>
<feature type="compositionally biased region" description="Basic and acidic residues" evidence="1">
    <location>
        <begin position="178"/>
        <end position="192"/>
    </location>
</feature>
<evidence type="ECO:0000256" key="1">
    <source>
        <dbReference type="SAM" id="MobiDB-lite"/>
    </source>
</evidence>
<keyword evidence="3" id="KW-1185">Reference proteome</keyword>
<feature type="compositionally biased region" description="Acidic residues" evidence="1">
    <location>
        <begin position="360"/>
        <end position="380"/>
    </location>
</feature>
<dbReference type="EMBL" id="MU004183">
    <property type="protein sequence ID" value="KAF2499931.1"/>
    <property type="molecule type" value="Genomic_DNA"/>
</dbReference>
<feature type="region of interest" description="Disordered" evidence="1">
    <location>
        <begin position="348"/>
        <end position="380"/>
    </location>
</feature>
<reference evidence="2" key="1">
    <citation type="journal article" date="2020" name="Stud. Mycol.">
        <title>101 Dothideomycetes genomes: a test case for predicting lifestyles and emergence of pathogens.</title>
        <authorList>
            <person name="Haridas S."/>
            <person name="Albert R."/>
            <person name="Binder M."/>
            <person name="Bloem J."/>
            <person name="Labutti K."/>
            <person name="Salamov A."/>
            <person name="Andreopoulos B."/>
            <person name="Baker S."/>
            <person name="Barry K."/>
            <person name="Bills G."/>
            <person name="Bluhm B."/>
            <person name="Cannon C."/>
            <person name="Castanera R."/>
            <person name="Culley D."/>
            <person name="Daum C."/>
            <person name="Ezra D."/>
            <person name="Gonzalez J."/>
            <person name="Henrissat B."/>
            <person name="Kuo A."/>
            <person name="Liang C."/>
            <person name="Lipzen A."/>
            <person name="Lutzoni F."/>
            <person name="Magnuson J."/>
            <person name="Mondo S."/>
            <person name="Nolan M."/>
            <person name="Ohm R."/>
            <person name="Pangilinan J."/>
            <person name="Park H.-J."/>
            <person name="Ramirez L."/>
            <person name="Alfaro M."/>
            <person name="Sun H."/>
            <person name="Tritt A."/>
            <person name="Yoshinaga Y."/>
            <person name="Zwiers L.-H."/>
            <person name="Turgeon B."/>
            <person name="Goodwin S."/>
            <person name="Spatafora J."/>
            <person name="Crous P."/>
            <person name="Grigoriev I."/>
        </authorList>
    </citation>
    <scope>NUCLEOTIDE SEQUENCE</scope>
    <source>
        <strain evidence="2">CBS 269.34</strain>
    </source>
</reference>
<feature type="compositionally biased region" description="Acidic residues" evidence="1">
    <location>
        <begin position="148"/>
        <end position="170"/>
    </location>
</feature>
<sequence length="380" mass="43660">MEKWGVNYSPALSRFDFQAADEKYRAMDYFKLLDHVEKMWDYALQHFPGREMLIRRAITDKWAELIPDANPAKAWFLSDHPARKAPVFPPPPAAAWREQCTFRACCQACAPLESLMGDDFEFGDLESSPGFFLCFWKRREVVDSDTQMSDEEALGESTDDDSEEESEDDGAAATTNIRPKEQSTRHPHNLPKDDYAVDFDVEATAAKYRKMQLQELLDHVSKKWASATSLWHDRDWLVSRAVTDEFAALIPTYDPIRDFFFPDSSYGETEEDPMIPLAPWRHILEIQGADGICERCAALHTFADANELGAILSVPVHCKEFIVLATKELLETNRRNREAQRLEGEFSRRAILSETSKDESSEDEDYSDDLFEDEEEEEEL</sequence>
<evidence type="ECO:0000313" key="3">
    <source>
        <dbReference type="Proteomes" id="UP000799750"/>
    </source>
</evidence>
<name>A0A6A6R5T7_9PEZI</name>
<feature type="region of interest" description="Disordered" evidence="1">
    <location>
        <begin position="146"/>
        <end position="192"/>
    </location>
</feature>
<dbReference type="AlphaFoldDB" id="A0A6A6R5T7"/>
<organism evidence="2 3">
    <name type="scientific">Lophium mytilinum</name>
    <dbReference type="NCBI Taxonomy" id="390894"/>
    <lineage>
        <taxon>Eukaryota</taxon>
        <taxon>Fungi</taxon>
        <taxon>Dikarya</taxon>
        <taxon>Ascomycota</taxon>
        <taxon>Pezizomycotina</taxon>
        <taxon>Dothideomycetes</taxon>
        <taxon>Pleosporomycetidae</taxon>
        <taxon>Mytilinidiales</taxon>
        <taxon>Mytilinidiaceae</taxon>
        <taxon>Lophium</taxon>
    </lineage>
</organism>
<gene>
    <name evidence="2" type="ORF">BU16DRAFT_231698</name>
</gene>
<dbReference type="Proteomes" id="UP000799750">
    <property type="component" value="Unassembled WGS sequence"/>
</dbReference>